<dbReference type="STRING" id="483547.GSUB_01140"/>
<dbReference type="Proteomes" id="UP000035036">
    <property type="component" value="Chromosome"/>
</dbReference>
<dbReference type="HOGENOM" id="CLU_2897799_0_0_7"/>
<reference evidence="1 2" key="1">
    <citation type="journal article" date="2015" name="Genome Announc.">
        <title>Genomes of Geoalkalibacter ferrihydriticus Z-0531T and Geoalkalibacter subterraneus Red1T, Two Haloalkaliphilic Metal-Reducing Deltaproteobacteria.</title>
        <authorList>
            <person name="Badalamenti J.P."/>
            <person name="Krajmalnik-Brown R."/>
            <person name="Torres C.I."/>
            <person name="Bond D.R."/>
        </authorList>
    </citation>
    <scope>NUCLEOTIDE SEQUENCE [LARGE SCALE GENOMIC DNA]</scope>
    <source>
        <strain evidence="1 2">Red1</strain>
    </source>
</reference>
<gene>
    <name evidence="1" type="ORF">GSUB_01140</name>
</gene>
<sequence>MPRGAPEDVKIIVACDVAVPRCGGQIKMQYIEKNRFFHGTIFEVINFSEDRQEYLAALQKPS</sequence>
<dbReference type="EMBL" id="CP010311">
    <property type="protein sequence ID" value="AJF05465.1"/>
    <property type="molecule type" value="Genomic_DNA"/>
</dbReference>
<dbReference type="AlphaFoldDB" id="A0A0B5FN90"/>
<accession>A0A0B5FN90</accession>
<keyword evidence="2" id="KW-1185">Reference proteome</keyword>
<evidence type="ECO:0000313" key="2">
    <source>
        <dbReference type="Proteomes" id="UP000035036"/>
    </source>
</evidence>
<organism evidence="1 2">
    <name type="scientific">Geoalkalibacter subterraneus</name>
    <dbReference type="NCBI Taxonomy" id="483547"/>
    <lineage>
        <taxon>Bacteria</taxon>
        <taxon>Pseudomonadati</taxon>
        <taxon>Thermodesulfobacteriota</taxon>
        <taxon>Desulfuromonadia</taxon>
        <taxon>Desulfuromonadales</taxon>
        <taxon>Geoalkalibacteraceae</taxon>
        <taxon>Geoalkalibacter</taxon>
    </lineage>
</organism>
<evidence type="ECO:0000313" key="1">
    <source>
        <dbReference type="EMBL" id="AJF05465.1"/>
    </source>
</evidence>
<protein>
    <submittedName>
        <fullName evidence="1">Uncharacterized protein</fullName>
    </submittedName>
</protein>
<name>A0A0B5FN90_9BACT</name>
<dbReference type="KEGG" id="gsb:GSUB_01140"/>
<proteinExistence type="predicted"/>